<evidence type="ECO:0000256" key="4">
    <source>
        <dbReference type="ARBA" id="ARBA00022695"/>
    </source>
</evidence>
<evidence type="ECO:0000259" key="12">
    <source>
        <dbReference type="Pfam" id="PF04963"/>
    </source>
</evidence>
<dbReference type="InterPro" id="IPR007634">
    <property type="entry name" value="RNA_pol_sigma_54_DNA-bd"/>
</dbReference>
<keyword evidence="6 9" id="KW-0731">Sigma factor</keyword>
<feature type="domain" description="RNA polymerase sigma factor 54 core-binding" evidence="12">
    <location>
        <begin position="139"/>
        <end position="336"/>
    </location>
</feature>
<dbReference type="NCBIfam" id="NF004598">
    <property type="entry name" value="PRK05932.1-5"/>
    <property type="match status" value="1"/>
</dbReference>
<evidence type="ECO:0000256" key="7">
    <source>
        <dbReference type="ARBA" id="ARBA00023125"/>
    </source>
</evidence>
<organism evidence="13 14">
    <name type="scientific">Piscinibacterium candidicorallinum</name>
    <dbReference type="NCBI Taxonomy" id="1793872"/>
    <lineage>
        <taxon>Bacteria</taxon>
        <taxon>Pseudomonadati</taxon>
        <taxon>Pseudomonadota</taxon>
        <taxon>Betaproteobacteria</taxon>
        <taxon>Burkholderiales</taxon>
        <taxon>Piscinibacterium</taxon>
    </lineage>
</organism>
<keyword evidence="7 9" id="KW-0238">DNA-binding</keyword>
<evidence type="ECO:0000313" key="14">
    <source>
        <dbReference type="Proteomes" id="UP001595556"/>
    </source>
</evidence>
<dbReference type="NCBIfam" id="NF004595">
    <property type="entry name" value="PRK05932.1-2"/>
    <property type="match status" value="1"/>
</dbReference>
<evidence type="ECO:0000259" key="11">
    <source>
        <dbReference type="Pfam" id="PF04552"/>
    </source>
</evidence>
<keyword evidence="2 9" id="KW-0240">DNA-directed RNA polymerase</keyword>
<comment type="caution">
    <text evidence="13">The sequence shown here is derived from an EMBL/GenBank/DDBJ whole genome shotgun (WGS) entry which is preliminary data.</text>
</comment>
<accession>A0ABV7H513</accession>
<dbReference type="Pfam" id="PF00309">
    <property type="entry name" value="Sigma54_AID"/>
    <property type="match status" value="1"/>
</dbReference>
<dbReference type="NCBIfam" id="TIGR02395">
    <property type="entry name" value="rpoN_sigma"/>
    <property type="match status" value="1"/>
</dbReference>
<dbReference type="Proteomes" id="UP001595556">
    <property type="component" value="Unassembled WGS sequence"/>
</dbReference>
<dbReference type="PANTHER" id="PTHR32248">
    <property type="entry name" value="RNA POLYMERASE SIGMA-54 FACTOR"/>
    <property type="match status" value="1"/>
</dbReference>
<dbReference type="PRINTS" id="PR00045">
    <property type="entry name" value="SIGMA54FCT"/>
</dbReference>
<dbReference type="RefSeq" id="WP_377302918.1">
    <property type="nucleotide sequence ID" value="NZ_CP180191.1"/>
</dbReference>
<evidence type="ECO:0000256" key="1">
    <source>
        <dbReference type="ARBA" id="ARBA00008798"/>
    </source>
</evidence>
<dbReference type="InterPro" id="IPR000394">
    <property type="entry name" value="RNA_pol_sigma_54"/>
</dbReference>
<evidence type="ECO:0000256" key="9">
    <source>
        <dbReference type="PIRNR" id="PIRNR000774"/>
    </source>
</evidence>
<proteinExistence type="inferred from homology"/>
<comment type="function">
    <text evidence="9">Sigma factors are initiation factors that promote the attachment of RNA polymerase to specific initiation sites and are then released.</text>
</comment>
<dbReference type="EMBL" id="JBHRTI010000004">
    <property type="protein sequence ID" value="MFC3147646.1"/>
    <property type="molecule type" value="Genomic_DNA"/>
</dbReference>
<keyword evidence="8 9" id="KW-0804">Transcription</keyword>
<name>A0ABV7H513_9BURK</name>
<evidence type="ECO:0000256" key="6">
    <source>
        <dbReference type="ARBA" id="ARBA00023082"/>
    </source>
</evidence>
<protein>
    <recommendedName>
        <fullName evidence="9">RNA polymerase sigma-54 factor</fullName>
    </recommendedName>
</protein>
<sequence>MKPTLGLKLSQSLTLTPQLQQSIKLLQMSTLELNEEIDRALDDNPLLERLDDPQGAMSISVSGSGRLLESGPAPMSDAKPGSEGSTDGPASGESNLGGDAGEPGTDLWGADSATMSWGNPGAPEDDDREGQQLSDMGGGLREHLLEQLAATRVGASDRVLAAVIIDALDDNGYLLDEPEELVDAACALLGEADRIEVLDDFPAALKLVQSFDPPGVGARSAAECLALQILHCDAKSPLRKQDRKLVQLALHLVRNHLQAVASRDFTRLRRLLRVDDEALRAAVNIIKTLDPHPGSRWASSAASHVVPDVRVIKTREGWQAQLNASVMPKLAVNEAYARVLKEQRGKLGEGGAALSARLQEARWMIKNVEQRFDTILRVSQAIVERQKAFFTHGEVAMRPLVLREIADILGLHESTISRVTTQKFMATPFGTFELKYFFGSSLATEAGGTASSTAIRALIKQLIAAENTNEPLSDSRIAELLAEQGVVVARRTVAKYREAMKIAPVNLRKHL</sequence>
<evidence type="ECO:0000256" key="3">
    <source>
        <dbReference type="ARBA" id="ARBA00022679"/>
    </source>
</evidence>
<dbReference type="Pfam" id="PF04552">
    <property type="entry name" value="Sigma54_DBD"/>
    <property type="match status" value="1"/>
</dbReference>
<keyword evidence="4 9" id="KW-0548">Nucleotidyltransferase</keyword>
<evidence type="ECO:0000313" key="13">
    <source>
        <dbReference type="EMBL" id="MFC3147646.1"/>
    </source>
</evidence>
<evidence type="ECO:0000256" key="5">
    <source>
        <dbReference type="ARBA" id="ARBA00023015"/>
    </source>
</evidence>
<feature type="region of interest" description="Disordered" evidence="10">
    <location>
        <begin position="44"/>
        <end position="136"/>
    </location>
</feature>
<feature type="domain" description="RNA polymerase sigma factor 54 DNA-binding" evidence="11">
    <location>
        <begin position="354"/>
        <end position="509"/>
    </location>
</feature>
<dbReference type="NCBIfam" id="NF009118">
    <property type="entry name" value="PRK12469.1"/>
    <property type="match status" value="1"/>
</dbReference>
<dbReference type="GO" id="GO:0003899">
    <property type="term" value="F:DNA-directed RNA polymerase activity"/>
    <property type="evidence" value="ECO:0007669"/>
    <property type="project" value="UniProtKB-EC"/>
</dbReference>
<evidence type="ECO:0000256" key="2">
    <source>
        <dbReference type="ARBA" id="ARBA00022478"/>
    </source>
</evidence>
<dbReference type="PIRSF" id="PIRSF000774">
    <property type="entry name" value="RpoN"/>
    <property type="match status" value="1"/>
</dbReference>
<dbReference type="PROSITE" id="PS00717">
    <property type="entry name" value="SIGMA54_1"/>
    <property type="match status" value="1"/>
</dbReference>
<dbReference type="PROSITE" id="PS50044">
    <property type="entry name" value="SIGMA54_3"/>
    <property type="match status" value="1"/>
</dbReference>
<gene>
    <name evidence="13" type="ORF">ACFOEN_08325</name>
</gene>
<evidence type="ECO:0000256" key="8">
    <source>
        <dbReference type="ARBA" id="ARBA00023163"/>
    </source>
</evidence>
<dbReference type="PROSITE" id="PS00718">
    <property type="entry name" value="SIGMA54_2"/>
    <property type="match status" value="1"/>
</dbReference>
<keyword evidence="5 9" id="KW-0805">Transcription regulation</keyword>
<keyword evidence="3 9" id="KW-0808">Transferase</keyword>
<dbReference type="InterPro" id="IPR007046">
    <property type="entry name" value="RNA_pol_sigma_54_core-bd"/>
</dbReference>
<dbReference type="Gene3D" id="1.10.10.1330">
    <property type="entry name" value="RNA polymerase sigma-54 factor, core-binding domain"/>
    <property type="match status" value="1"/>
</dbReference>
<reference evidence="14" key="1">
    <citation type="journal article" date="2019" name="Int. J. Syst. Evol. Microbiol.">
        <title>The Global Catalogue of Microorganisms (GCM) 10K type strain sequencing project: providing services to taxonomists for standard genome sequencing and annotation.</title>
        <authorList>
            <consortium name="The Broad Institute Genomics Platform"/>
            <consortium name="The Broad Institute Genome Sequencing Center for Infectious Disease"/>
            <person name="Wu L."/>
            <person name="Ma J."/>
        </authorList>
    </citation>
    <scope>NUCLEOTIDE SEQUENCE [LARGE SCALE GENOMIC DNA]</scope>
    <source>
        <strain evidence="14">KCTC 52168</strain>
    </source>
</reference>
<dbReference type="InterPro" id="IPR038709">
    <property type="entry name" value="RpoN_core-bd_sf"/>
</dbReference>
<dbReference type="Pfam" id="PF04963">
    <property type="entry name" value="Sigma54_CBD"/>
    <property type="match status" value="1"/>
</dbReference>
<evidence type="ECO:0000256" key="10">
    <source>
        <dbReference type="SAM" id="MobiDB-lite"/>
    </source>
</evidence>
<keyword evidence="14" id="KW-1185">Reference proteome</keyword>
<dbReference type="PANTHER" id="PTHR32248:SF4">
    <property type="entry name" value="RNA POLYMERASE SIGMA-54 FACTOR"/>
    <property type="match status" value="1"/>
</dbReference>
<comment type="similarity">
    <text evidence="1 9">Belongs to the sigma-54 factor family.</text>
</comment>
<dbReference type="Gene3D" id="1.10.10.60">
    <property type="entry name" value="Homeodomain-like"/>
    <property type="match status" value="1"/>
</dbReference>